<comment type="caution">
    <text evidence="2">The sequence shown here is derived from an EMBL/GenBank/DDBJ whole genome shotgun (WGS) entry which is preliminary data.</text>
</comment>
<reference evidence="2 3" key="1">
    <citation type="submission" date="2020-02" db="EMBL/GenBank/DDBJ databases">
        <title>A chromosome-scale genome assembly of the black bullhead catfish (Ameiurus melas).</title>
        <authorList>
            <person name="Wen M."/>
            <person name="Zham M."/>
            <person name="Cabau C."/>
            <person name="Klopp C."/>
            <person name="Donnadieu C."/>
            <person name="Roques C."/>
            <person name="Bouchez O."/>
            <person name="Lampietro C."/>
            <person name="Jouanno E."/>
            <person name="Herpin A."/>
            <person name="Louis A."/>
            <person name="Berthelot C."/>
            <person name="Parey E."/>
            <person name="Roest-Crollius H."/>
            <person name="Braasch I."/>
            <person name="Postlethwait J."/>
            <person name="Robinson-Rechavi M."/>
            <person name="Echchiki A."/>
            <person name="Begum T."/>
            <person name="Montfort J."/>
            <person name="Schartl M."/>
            <person name="Bobe J."/>
            <person name="Guiguen Y."/>
        </authorList>
    </citation>
    <scope>NUCLEOTIDE SEQUENCE [LARGE SCALE GENOMIC DNA]</scope>
    <source>
        <strain evidence="2">M_S1</strain>
        <tissue evidence="2">Blood</tissue>
    </source>
</reference>
<sequence length="83" mass="8684">MANAASGALASLLLFSTIAAAVLQGFSPSVVKLRGFEMKKAKVRRARRSASIVMARASTLLMAATLESVSDSQPGWVSFKLVG</sequence>
<protein>
    <submittedName>
        <fullName evidence="2">Uncharacterized protein</fullName>
    </submittedName>
</protein>
<organism evidence="2 3">
    <name type="scientific">Ameiurus melas</name>
    <name type="common">Black bullhead</name>
    <name type="synonym">Silurus melas</name>
    <dbReference type="NCBI Taxonomy" id="219545"/>
    <lineage>
        <taxon>Eukaryota</taxon>
        <taxon>Metazoa</taxon>
        <taxon>Chordata</taxon>
        <taxon>Craniata</taxon>
        <taxon>Vertebrata</taxon>
        <taxon>Euteleostomi</taxon>
        <taxon>Actinopterygii</taxon>
        <taxon>Neopterygii</taxon>
        <taxon>Teleostei</taxon>
        <taxon>Ostariophysi</taxon>
        <taxon>Siluriformes</taxon>
        <taxon>Ictaluridae</taxon>
        <taxon>Ameiurus</taxon>
    </lineage>
</organism>
<feature type="chain" id="PRO_5029650724" evidence="1">
    <location>
        <begin position="21"/>
        <end position="83"/>
    </location>
</feature>
<dbReference type="AlphaFoldDB" id="A0A7J6A638"/>
<keyword evidence="3" id="KW-1185">Reference proteome</keyword>
<name>A0A7J6A638_AMEME</name>
<gene>
    <name evidence="2" type="ORF">AMELA_G00208130</name>
</gene>
<feature type="signal peptide" evidence="1">
    <location>
        <begin position="1"/>
        <end position="20"/>
    </location>
</feature>
<evidence type="ECO:0000313" key="3">
    <source>
        <dbReference type="Proteomes" id="UP000593565"/>
    </source>
</evidence>
<evidence type="ECO:0000313" key="2">
    <source>
        <dbReference type="EMBL" id="KAF4077437.1"/>
    </source>
</evidence>
<dbReference type="EMBL" id="JAAGNN010000018">
    <property type="protein sequence ID" value="KAF4077437.1"/>
    <property type="molecule type" value="Genomic_DNA"/>
</dbReference>
<dbReference type="Proteomes" id="UP000593565">
    <property type="component" value="Unassembled WGS sequence"/>
</dbReference>
<accession>A0A7J6A638</accession>
<keyword evidence="1" id="KW-0732">Signal</keyword>
<proteinExistence type="predicted"/>
<evidence type="ECO:0000256" key="1">
    <source>
        <dbReference type="SAM" id="SignalP"/>
    </source>
</evidence>